<dbReference type="InterPro" id="IPR024747">
    <property type="entry name" value="Pyridox_Oxase-rel"/>
</dbReference>
<dbReference type="AlphaFoldDB" id="A0A8J3EU24"/>
<reference evidence="1" key="2">
    <citation type="submission" date="2020-09" db="EMBL/GenBank/DDBJ databases">
        <authorList>
            <person name="Sun Q."/>
            <person name="Zhou Y."/>
        </authorList>
    </citation>
    <scope>NUCLEOTIDE SEQUENCE</scope>
    <source>
        <strain evidence="1">CGMCC 1.14988</strain>
    </source>
</reference>
<dbReference type="Gene3D" id="2.30.110.10">
    <property type="entry name" value="Electron Transport, Fmn-binding Protein, Chain A"/>
    <property type="match status" value="1"/>
</dbReference>
<organism evidence="1 2">
    <name type="scientific">Egicoccus halophilus</name>
    <dbReference type="NCBI Taxonomy" id="1670830"/>
    <lineage>
        <taxon>Bacteria</taxon>
        <taxon>Bacillati</taxon>
        <taxon>Actinomycetota</taxon>
        <taxon>Nitriliruptoria</taxon>
        <taxon>Egicoccales</taxon>
        <taxon>Egicoccaceae</taxon>
        <taxon>Egicoccus</taxon>
    </lineage>
</organism>
<proteinExistence type="predicted"/>
<keyword evidence="2" id="KW-1185">Reference proteome</keyword>
<reference evidence="1" key="1">
    <citation type="journal article" date="2014" name="Int. J. Syst. Evol. Microbiol.">
        <title>Complete genome sequence of Corynebacterium casei LMG S-19264T (=DSM 44701T), isolated from a smear-ripened cheese.</title>
        <authorList>
            <consortium name="US DOE Joint Genome Institute (JGI-PGF)"/>
            <person name="Walter F."/>
            <person name="Albersmeier A."/>
            <person name="Kalinowski J."/>
            <person name="Ruckert C."/>
        </authorList>
    </citation>
    <scope>NUCLEOTIDE SEQUENCE</scope>
    <source>
        <strain evidence="1">CGMCC 1.14988</strain>
    </source>
</reference>
<dbReference type="EMBL" id="BMHA01000004">
    <property type="protein sequence ID" value="GGI05045.1"/>
    <property type="molecule type" value="Genomic_DNA"/>
</dbReference>
<evidence type="ECO:0008006" key="3">
    <source>
        <dbReference type="Google" id="ProtNLM"/>
    </source>
</evidence>
<sequence>MDHATDRHELEVLSLEECLTLLGSRPLGRLAYVDRGAPVIVPVNHVVDGRTVVFRALQGAKTEALLLGRPVAFQVDDHDPARSVGWSVLVQGTAEPVDDAETRRLVAELDSWAAPTAMRSMVVRLRPDEVHGRRLRRPAS</sequence>
<gene>
    <name evidence="1" type="ORF">GCM10011354_12120</name>
</gene>
<dbReference type="InterPro" id="IPR012349">
    <property type="entry name" value="Split_barrel_FMN-bd"/>
</dbReference>
<dbReference type="Pfam" id="PF12900">
    <property type="entry name" value="Pyridox_ox_2"/>
    <property type="match status" value="1"/>
</dbReference>
<evidence type="ECO:0000313" key="2">
    <source>
        <dbReference type="Proteomes" id="UP000650511"/>
    </source>
</evidence>
<protein>
    <recommendedName>
        <fullName evidence="3">Pyridoxamine 5'-phosphate oxidase</fullName>
    </recommendedName>
</protein>
<accession>A0A8J3EU24</accession>
<dbReference type="RefSeq" id="WP_165403954.1">
    <property type="nucleotide sequence ID" value="NZ_BMHA01000004.1"/>
</dbReference>
<name>A0A8J3EU24_9ACTN</name>
<evidence type="ECO:0000313" key="1">
    <source>
        <dbReference type="EMBL" id="GGI05045.1"/>
    </source>
</evidence>
<dbReference type="Proteomes" id="UP000650511">
    <property type="component" value="Unassembled WGS sequence"/>
</dbReference>
<comment type="caution">
    <text evidence="1">The sequence shown here is derived from an EMBL/GenBank/DDBJ whole genome shotgun (WGS) entry which is preliminary data.</text>
</comment>
<dbReference type="SUPFAM" id="SSF50475">
    <property type="entry name" value="FMN-binding split barrel"/>
    <property type="match status" value="1"/>
</dbReference>